<organism evidence="3 4">
    <name type="scientific">Micromonospora tulbaghiae</name>
    <dbReference type="NCBI Taxonomy" id="479978"/>
    <lineage>
        <taxon>Bacteria</taxon>
        <taxon>Bacillati</taxon>
        <taxon>Actinomycetota</taxon>
        <taxon>Actinomycetes</taxon>
        <taxon>Micromonosporales</taxon>
        <taxon>Micromonosporaceae</taxon>
        <taxon>Micromonospora</taxon>
    </lineage>
</organism>
<feature type="compositionally biased region" description="Low complexity" evidence="1">
    <location>
        <begin position="86"/>
        <end position="102"/>
    </location>
</feature>
<feature type="compositionally biased region" description="Low complexity" evidence="1">
    <location>
        <begin position="32"/>
        <end position="48"/>
    </location>
</feature>
<dbReference type="RefSeq" id="WP_208576492.1">
    <property type="nucleotide sequence ID" value="NZ_JAGFVQ010000004.1"/>
</dbReference>
<evidence type="ECO:0000256" key="1">
    <source>
        <dbReference type="SAM" id="MobiDB-lite"/>
    </source>
</evidence>
<sequence length="228" mass="22759">MTTPSGGSPDDETWRRPEQPATAGENASTAVPRDGAGARPAGPGFRLGAPGGGHDPDRTEQPAVTAGQPEQSIPAADPAVTDRSDTAGAAGTAETPEASGAAHTPEAAGNASPWSREAATESPWARPEAAGGRTVAGGAWPGPPGGGPPGGGPPPSGYAGPPPSTPPPPGWRPPVHVQPSPPRRLPPQDMAAMDQAEQRAQRLTYGIGAAVAVVLVLLTCLLCSRVLF</sequence>
<feature type="compositionally biased region" description="Pro residues" evidence="1">
    <location>
        <begin position="141"/>
        <end position="172"/>
    </location>
</feature>
<proteinExistence type="predicted"/>
<evidence type="ECO:0008006" key="5">
    <source>
        <dbReference type="Google" id="ProtNLM"/>
    </source>
</evidence>
<accession>A0AAW4JD10</accession>
<gene>
    <name evidence="3" type="ORF">J5U46_03800</name>
</gene>
<keyword evidence="2" id="KW-1133">Transmembrane helix</keyword>
<dbReference type="Proteomes" id="UP000669887">
    <property type="component" value="Unassembled WGS sequence"/>
</dbReference>
<reference evidence="3" key="1">
    <citation type="submission" date="2021-03" db="EMBL/GenBank/DDBJ databases">
        <title>X isolated from Micromonospora tulbaghiae.</title>
        <authorList>
            <person name="Stennett H.L."/>
        </authorList>
    </citation>
    <scope>NUCLEOTIDE SEQUENCE</scope>
    <source>
        <strain evidence="3">28M1-20</strain>
    </source>
</reference>
<evidence type="ECO:0000313" key="4">
    <source>
        <dbReference type="Proteomes" id="UP000669887"/>
    </source>
</evidence>
<feature type="region of interest" description="Disordered" evidence="1">
    <location>
        <begin position="1"/>
        <end position="195"/>
    </location>
</feature>
<keyword evidence="2" id="KW-0472">Membrane</keyword>
<comment type="caution">
    <text evidence="3">The sequence shown here is derived from an EMBL/GenBank/DDBJ whole genome shotgun (WGS) entry which is preliminary data.</text>
</comment>
<evidence type="ECO:0000313" key="3">
    <source>
        <dbReference type="EMBL" id="MBO4139280.1"/>
    </source>
</evidence>
<dbReference type="EMBL" id="JAGFVQ010000004">
    <property type="protein sequence ID" value="MBO4139280.1"/>
    <property type="molecule type" value="Genomic_DNA"/>
</dbReference>
<dbReference type="AlphaFoldDB" id="A0AAW4JD10"/>
<keyword evidence="2" id="KW-0812">Transmembrane</keyword>
<feature type="transmembrane region" description="Helical" evidence="2">
    <location>
        <begin position="203"/>
        <end position="227"/>
    </location>
</feature>
<protein>
    <recommendedName>
        <fullName evidence="5">Translation initiation factor 2</fullName>
    </recommendedName>
</protein>
<name>A0AAW4JD10_9ACTN</name>
<evidence type="ECO:0000256" key="2">
    <source>
        <dbReference type="SAM" id="Phobius"/>
    </source>
</evidence>